<organism evidence="2 3">
    <name type="scientific">Qipengyuania atrilutea</name>
    <dbReference type="NCBI Taxonomy" id="2744473"/>
    <lineage>
        <taxon>Bacteria</taxon>
        <taxon>Pseudomonadati</taxon>
        <taxon>Pseudomonadota</taxon>
        <taxon>Alphaproteobacteria</taxon>
        <taxon>Sphingomonadales</taxon>
        <taxon>Erythrobacteraceae</taxon>
        <taxon>Qipengyuania</taxon>
    </lineage>
</organism>
<proteinExistence type="predicted"/>
<accession>A0A850GVU9</accession>
<protein>
    <submittedName>
        <fullName evidence="2">Uncharacterized protein</fullName>
    </submittedName>
</protein>
<comment type="caution">
    <text evidence="2">The sequence shown here is derived from an EMBL/GenBank/DDBJ whole genome shotgun (WGS) entry which is preliminary data.</text>
</comment>
<gene>
    <name evidence="2" type="ORF">HUV48_01310</name>
</gene>
<evidence type="ECO:0000256" key="1">
    <source>
        <dbReference type="SAM" id="MobiDB-lite"/>
    </source>
</evidence>
<reference evidence="2 3" key="1">
    <citation type="submission" date="2020-06" db="EMBL/GenBank/DDBJ databases">
        <title>Altererythrobacter sp. HHU K3-1.</title>
        <authorList>
            <person name="Zhang D."/>
            <person name="Xue H."/>
        </authorList>
    </citation>
    <scope>NUCLEOTIDE SEQUENCE [LARGE SCALE GENOMIC DNA]</scope>
    <source>
        <strain evidence="2 3">HHU K3-1</strain>
    </source>
</reference>
<feature type="compositionally biased region" description="Basic and acidic residues" evidence="1">
    <location>
        <begin position="20"/>
        <end position="34"/>
    </location>
</feature>
<evidence type="ECO:0000313" key="3">
    <source>
        <dbReference type="Proteomes" id="UP000561438"/>
    </source>
</evidence>
<feature type="region of interest" description="Disordered" evidence="1">
    <location>
        <begin position="20"/>
        <end position="53"/>
    </location>
</feature>
<dbReference type="Proteomes" id="UP000561438">
    <property type="component" value="Unassembled WGS sequence"/>
</dbReference>
<keyword evidence="3" id="KW-1185">Reference proteome</keyword>
<dbReference type="EMBL" id="JABWGV010000001">
    <property type="protein sequence ID" value="NVD43654.1"/>
    <property type="molecule type" value="Genomic_DNA"/>
</dbReference>
<feature type="compositionally biased region" description="Basic and acidic residues" evidence="1">
    <location>
        <begin position="41"/>
        <end position="53"/>
    </location>
</feature>
<dbReference type="AlphaFoldDB" id="A0A850GVU9"/>
<sequence>MELTADILARYRRHCMDRRMKAEKAMPERAKDAAITRGLARRKDESAGERELA</sequence>
<dbReference type="RefSeq" id="WP_176265969.1">
    <property type="nucleotide sequence ID" value="NZ_JABWGV010000001.1"/>
</dbReference>
<name>A0A850GVU9_9SPHN</name>
<evidence type="ECO:0000313" key="2">
    <source>
        <dbReference type="EMBL" id="NVD43654.1"/>
    </source>
</evidence>